<evidence type="ECO:0000313" key="1">
    <source>
        <dbReference type="EMBL" id="MBC1179127.1"/>
    </source>
</evidence>
<organism evidence="2 3">
    <name type="scientific">Lutzomyia longipalpis</name>
    <name type="common">Sand fly</name>
    <dbReference type="NCBI Taxonomy" id="7200"/>
    <lineage>
        <taxon>Eukaryota</taxon>
        <taxon>Metazoa</taxon>
        <taxon>Ecdysozoa</taxon>
        <taxon>Arthropoda</taxon>
        <taxon>Hexapoda</taxon>
        <taxon>Insecta</taxon>
        <taxon>Pterygota</taxon>
        <taxon>Neoptera</taxon>
        <taxon>Endopterygota</taxon>
        <taxon>Diptera</taxon>
        <taxon>Nematocera</taxon>
        <taxon>Psychodoidea</taxon>
        <taxon>Psychodidae</taxon>
        <taxon>Lutzomyia</taxon>
        <taxon>Lutzomyia</taxon>
    </lineage>
</organism>
<reference evidence="1" key="2">
    <citation type="journal article" date="2020" name="BMC">
        <title>Leishmania infection induces a limited differential gene expression in the sand fly midgut.</title>
        <authorList>
            <person name="Coutinho-Abreu I.V."/>
            <person name="Serafim T.D."/>
            <person name="Meneses C."/>
            <person name="Kamhawi S."/>
            <person name="Oliveira F."/>
            <person name="Valenzuela J.G."/>
        </authorList>
    </citation>
    <scope>NUCLEOTIDE SEQUENCE</scope>
    <source>
        <strain evidence="1">Jacobina</strain>
        <tissue evidence="1">Midgut</tissue>
    </source>
</reference>
<accession>A0A1B0EW11</accession>
<dbReference type="VEuPathDB" id="VectorBase:LLOJ001494"/>
<evidence type="ECO:0008006" key="4">
    <source>
        <dbReference type="Google" id="ProtNLM"/>
    </source>
</evidence>
<dbReference type="PANTHER" id="PTHR23278">
    <property type="entry name" value="SIDESTEP PROTEIN"/>
    <property type="match status" value="1"/>
</dbReference>
<evidence type="ECO:0000313" key="2">
    <source>
        <dbReference type="EnsemblMetazoa" id="LLOJ001494-PA"/>
    </source>
</evidence>
<dbReference type="AlphaFoldDB" id="A0A1B0EW11"/>
<dbReference type="Proteomes" id="UP000092461">
    <property type="component" value="Unassembled WGS sequence"/>
</dbReference>
<reference evidence="2" key="3">
    <citation type="submission" date="2020-05" db="UniProtKB">
        <authorList>
            <consortium name="EnsemblMetazoa"/>
        </authorList>
    </citation>
    <scope>IDENTIFICATION</scope>
    <source>
        <strain evidence="2">Jacobina</strain>
    </source>
</reference>
<dbReference type="InterPro" id="IPR036179">
    <property type="entry name" value="Ig-like_dom_sf"/>
</dbReference>
<keyword evidence="3" id="KW-1185">Reference proteome</keyword>
<dbReference type="InterPro" id="IPR013783">
    <property type="entry name" value="Ig-like_fold"/>
</dbReference>
<dbReference type="VEuPathDB" id="VectorBase:LLONM1_008286"/>
<evidence type="ECO:0000313" key="3">
    <source>
        <dbReference type="Proteomes" id="UP000092461"/>
    </source>
</evidence>
<name>A0A1B0EW11_LUTLO</name>
<dbReference type="PANTHER" id="PTHR23278:SF19">
    <property type="entry name" value="OBSCURIN"/>
    <property type="match status" value="1"/>
</dbReference>
<dbReference type="Gene3D" id="2.60.40.10">
    <property type="entry name" value="Immunoglobulins"/>
    <property type="match status" value="1"/>
</dbReference>
<sequence>MLSFFSHATTDFGQFFIDFGSPFLYTLEDKPICRPDQKRIYGVARNEPAEILCEVDAYPAPETFKWSFNNTAETFDMPQSGYRVHSAQASTLTYTPVKTTRNHD</sequence>
<dbReference type="SUPFAM" id="SSF48726">
    <property type="entry name" value="Immunoglobulin"/>
    <property type="match status" value="1"/>
</dbReference>
<proteinExistence type="predicted"/>
<dbReference type="EnsemblMetazoa" id="LLOJ001494-RA">
    <property type="protein sequence ID" value="LLOJ001494-PA"/>
    <property type="gene ID" value="LLOJ001494"/>
</dbReference>
<dbReference type="EMBL" id="GITU01010424">
    <property type="protein sequence ID" value="MBC1179127.1"/>
    <property type="molecule type" value="Transcribed_RNA"/>
</dbReference>
<protein>
    <recommendedName>
        <fullName evidence="4">Ig-like domain-containing protein</fullName>
    </recommendedName>
</protein>
<reference evidence="3" key="1">
    <citation type="submission" date="2012-05" db="EMBL/GenBank/DDBJ databases">
        <title>Whole Genome Assembly of Lutzomyia longipalpis.</title>
        <authorList>
            <person name="Richards S."/>
            <person name="Qu C."/>
            <person name="Dillon R."/>
            <person name="Worley K."/>
            <person name="Scherer S."/>
            <person name="Batterton M."/>
            <person name="Taylor A."/>
            <person name="Hawes A."/>
            <person name="Hernandez B."/>
            <person name="Kovar C."/>
            <person name="Mandapat C."/>
            <person name="Pham C."/>
            <person name="Qu C."/>
            <person name="Jing C."/>
            <person name="Bess C."/>
            <person name="Bandaranaike D."/>
            <person name="Ngo D."/>
            <person name="Ongeri F."/>
            <person name="Arias F."/>
            <person name="Lara F."/>
            <person name="Weissenberger G."/>
            <person name="Kamau G."/>
            <person name="Han H."/>
            <person name="Shen H."/>
            <person name="Dinh H."/>
            <person name="Khalil I."/>
            <person name="Jones J."/>
            <person name="Shafer J."/>
            <person name="Jayaseelan J."/>
            <person name="Quiroz J."/>
            <person name="Blankenburg K."/>
            <person name="Nguyen L."/>
            <person name="Jackson L."/>
            <person name="Francisco L."/>
            <person name="Tang L.-Y."/>
            <person name="Pu L.-L."/>
            <person name="Perales L."/>
            <person name="Lorensuhewa L."/>
            <person name="Munidasa M."/>
            <person name="Coyle M."/>
            <person name="Taylor M."/>
            <person name="Puazo M."/>
            <person name="Firestine M."/>
            <person name="Scheel M."/>
            <person name="Javaid M."/>
            <person name="Wang M."/>
            <person name="Li M."/>
            <person name="Tabassum N."/>
            <person name="Saada N."/>
            <person name="Osuji N."/>
            <person name="Aqrawi P."/>
            <person name="Fu Q."/>
            <person name="Thornton R."/>
            <person name="Raj R."/>
            <person name="Goodspeed R."/>
            <person name="Mata R."/>
            <person name="Najjar R."/>
            <person name="Gubbala S."/>
            <person name="Lee S."/>
            <person name="Denson S."/>
            <person name="Patil S."/>
            <person name="Macmil S."/>
            <person name="Qi S."/>
            <person name="Matskevitch T."/>
            <person name="Palculict T."/>
            <person name="Mathew T."/>
            <person name="Vee V."/>
            <person name="Velamala V."/>
            <person name="Korchina V."/>
            <person name="Cai W."/>
            <person name="Liu W."/>
            <person name="Dai W."/>
            <person name="Zou X."/>
            <person name="Zhu Y."/>
            <person name="Zhang Y."/>
            <person name="Wu Y.-Q."/>
            <person name="Xin Y."/>
            <person name="Nazarath L."/>
            <person name="Kovar C."/>
            <person name="Han Y."/>
            <person name="Muzny D."/>
            <person name="Gibbs R."/>
        </authorList>
    </citation>
    <scope>NUCLEOTIDE SEQUENCE [LARGE SCALE GENOMIC DNA]</scope>
    <source>
        <strain evidence="3">Jacobina</strain>
    </source>
</reference>
<dbReference type="EMBL" id="AJWK01005198">
    <property type="status" value="NOT_ANNOTATED_CDS"/>
    <property type="molecule type" value="Genomic_DNA"/>
</dbReference>